<comment type="similarity">
    <text evidence="1">Belongs to the bacterial AtpI family.</text>
</comment>
<keyword evidence="1" id="KW-0813">Transport</keyword>
<feature type="compositionally biased region" description="Polar residues" evidence="2">
    <location>
        <begin position="34"/>
        <end position="47"/>
    </location>
</feature>
<keyword evidence="3" id="KW-1133">Transmembrane helix</keyword>
<dbReference type="OrthoDB" id="15401at2"/>
<feature type="transmembrane region" description="Helical" evidence="3">
    <location>
        <begin position="83"/>
        <end position="104"/>
    </location>
</feature>
<dbReference type="AlphaFoldDB" id="A0A327JZH4"/>
<dbReference type="PIRSF" id="PIRSF032126">
    <property type="entry name" value="F0F1_ATP_synthase_subunit_I"/>
    <property type="match status" value="1"/>
</dbReference>
<feature type="transmembrane region" description="Helical" evidence="3">
    <location>
        <begin position="59"/>
        <end position="77"/>
    </location>
</feature>
<evidence type="ECO:0000313" key="5">
    <source>
        <dbReference type="Proteomes" id="UP000248863"/>
    </source>
</evidence>
<reference evidence="4 5" key="1">
    <citation type="submission" date="2017-07" db="EMBL/GenBank/DDBJ databases">
        <title>Draft Genome Sequences of Select Purple Nonsulfur Bacteria.</title>
        <authorList>
            <person name="Lasarre B."/>
            <person name="Mckinlay J.B."/>
        </authorList>
    </citation>
    <scope>NUCLEOTIDE SEQUENCE [LARGE SCALE GENOMIC DNA]</scope>
    <source>
        <strain evidence="4 5">DSM 11907</strain>
    </source>
</reference>
<gene>
    <name evidence="4" type="ORF">CH338_26620</name>
</gene>
<dbReference type="InterPro" id="IPR032820">
    <property type="entry name" value="ATPase_put"/>
</dbReference>
<evidence type="ECO:0000313" key="4">
    <source>
        <dbReference type="EMBL" id="RAI31006.1"/>
    </source>
</evidence>
<dbReference type="GO" id="GO:1902600">
    <property type="term" value="P:proton transmembrane transport"/>
    <property type="evidence" value="ECO:0007669"/>
    <property type="project" value="UniProtKB-KW"/>
</dbReference>
<proteinExistence type="inferred from homology"/>
<keyword evidence="1 3" id="KW-0472">Membrane</keyword>
<dbReference type="Pfam" id="PF09527">
    <property type="entry name" value="ATPase_gene1"/>
    <property type="match status" value="1"/>
</dbReference>
<dbReference type="Proteomes" id="UP000248863">
    <property type="component" value="Unassembled WGS sequence"/>
</dbReference>
<accession>A0A327JZH4</accession>
<keyword evidence="1" id="KW-0375">Hydrogen ion transport</keyword>
<dbReference type="RefSeq" id="WP_111360049.1">
    <property type="nucleotide sequence ID" value="NZ_NHSK01000100.1"/>
</dbReference>
<evidence type="ECO:0000256" key="2">
    <source>
        <dbReference type="SAM" id="MobiDB-lite"/>
    </source>
</evidence>
<name>A0A327JZH4_9BRAD</name>
<comment type="function">
    <text evidence="1">A possible function for this protein is to guide the assembly of the membrane sector of the ATPase enzyme complex.</text>
</comment>
<evidence type="ECO:0000256" key="3">
    <source>
        <dbReference type="SAM" id="Phobius"/>
    </source>
</evidence>
<keyword evidence="1" id="KW-0406">Ion transport</keyword>
<sequence length="122" mass="13086">MAPNAHDKDDRPAEEADLSARLQRLGEQLDRQRTSSPSGDASAPRSSTRYAGFARGFRLSSELVAGVLVGAVIGWSLDHWLGIAPWGMIVFLLVGFAAGVVNVMRAAGVVPEQSTERRDGRP</sequence>
<organism evidence="4 5">
    <name type="scientific">Rhodoplanes elegans</name>
    <dbReference type="NCBI Taxonomy" id="29408"/>
    <lineage>
        <taxon>Bacteria</taxon>
        <taxon>Pseudomonadati</taxon>
        <taxon>Pseudomonadota</taxon>
        <taxon>Alphaproteobacteria</taxon>
        <taxon>Hyphomicrobiales</taxon>
        <taxon>Nitrobacteraceae</taxon>
        <taxon>Rhodoplanes</taxon>
    </lineage>
</organism>
<keyword evidence="3" id="KW-0812">Transmembrane</keyword>
<dbReference type="EMBL" id="NPEU01000543">
    <property type="protein sequence ID" value="RAI31006.1"/>
    <property type="molecule type" value="Genomic_DNA"/>
</dbReference>
<keyword evidence="5" id="KW-1185">Reference proteome</keyword>
<comment type="caution">
    <text evidence="4">The sequence shown here is derived from an EMBL/GenBank/DDBJ whole genome shotgun (WGS) entry which is preliminary data.</text>
</comment>
<dbReference type="InterPro" id="IPR016989">
    <property type="entry name" value="Atp1_alphaprobac"/>
</dbReference>
<feature type="region of interest" description="Disordered" evidence="2">
    <location>
        <begin position="24"/>
        <end position="47"/>
    </location>
</feature>
<protein>
    <recommendedName>
        <fullName evidence="1">ATP synthase protein I</fullName>
    </recommendedName>
</protein>
<dbReference type="GO" id="GO:0045259">
    <property type="term" value="C:proton-transporting ATP synthase complex"/>
    <property type="evidence" value="ECO:0007669"/>
    <property type="project" value="UniProtKB-UniRule"/>
</dbReference>
<evidence type="ECO:0000256" key="1">
    <source>
        <dbReference type="PIRNR" id="PIRNR032126"/>
    </source>
</evidence>